<evidence type="ECO:0000313" key="2">
    <source>
        <dbReference type="EMBL" id="SDL10983.1"/>
    </source>
</evidence>
<protein>
    <submittedName>
        <fullName evidence="2">Uncharacterized protein</fullName>
    </submittedName>
</protein>
<organism evidence="2 3">
    <name type="scientific">Catalinimonas alkaloidigena</name>
    <dbReference type="NCBI Taxonomy" id="1075417"/>
    <lineage>
        <taxon>Bacteria</taxon>
        <taxon>Pseudomonadati</taxon>
        <taxon>Bacteroidota</taxon>
        <taxon>Cytophagia</taxon>
        <taxon>Cytophagales</taxon>
        <taxon>Catalimonadaceae</taxon>
        <taxon>Catalinimonas</taxon>
    </lineage>
</organism>
<feature type="compositionally biased region" description="Basic and acidic residues" evidence="1">
    <location>
        <begin position="33"/>
        <end position="45"/>
    </location>
</feature>
<feature type="compositionally biased region" description="Basic and acidic residues" evidence="1">
    <location>
        <begin position="7"/>
        <end position="22"/>
    </location>
</feature>
<accession>A0A1G9HES9</accession>
<proteinExistence type="predicted"/>
<keyword evidence="3" id="KW-1185">Reference proteome</keyword>
<reference evidence="2 3" key="1">
    <citation type="submission" date="2016-10" db="EMBL/GenBank/DDBJ databases">
        <authorList>
            <person name="de Groot N.N."/>
        </authorList>
    </citation>
    <scope>NUCLEOTIDE SEQUENCE [LARGE SCALE GENOMIC DNA]</scope>
    <source>
        <strain evidence="2 3">DSM 25186</strain>
    </source>
</reference>
<dbReference type="EMBL" id="FNFO01000004">
    <property type="protein sequence ID" value="SDL10983.1"/>
    <property type="molecule type" value="Genomic_DNA"/>
</dbReference>
<dbReference type="Proteomes" id="UP000198510">
    <property type="component" value="Unassembled WGS sequence"/>
</dbReference>
<evidence type="ECO:0000313" key="3">
    <source>
        <dbReference type="Proteomes" id="UP000198510"/>
    </source>
</evidence>
<feature type="region of interest" description="Disordered" evidence="1">
    <location>
        <begin position="1"/>
        <end position="52"/>
    </location>
</feature>
<feature type="compositionally biased region" description="Basic residues" evidence="1">
    <location>
        <begin position="23"/>
        <end position="32"/>
    </location>
</feature>
<dbReference type="STRING" id="1075417.SAMN05421823_104401"/>
<dbReference type="RefSeq" id="WP_089682481.1">
    <property type="nucleotide sequence ID" value="NZ_FNFO01000004.1"/>
</dbReference>
<sequence>MKKPIKRKEPDPNFDWDRWDRKKSNKKEKKAPRRWDDEDPPKDYIPDDPDPEVLREMENLTDEERALPYPDYFIADLNVMKRREGSAFLPNEPEDDGETAS</sequence>
<name>A0A1G9HES9_9BACT</name>
<evidence type="ECO:0000256" key="1">
    <source>
        <dbReference type="SAM" id="MobiDB-lite"/>
    </source>
</evidence>
<dbReference type="AlphaFoldDB" id="A0A1G9HES9"/>
<gene>
    <name evidence="2" type="ORF">SAMN05421823_104401</name>
</gene>